<reference evidence="1 2" key="1">
    <citation type="submission" date="2016-04" db="EMBL/GenBank/DDBJ databases">
        <title>The genome of Intoshia linei affirms orthonectids as highly simplified spiralians.</title>
        <authorList>
            <person name="Mikhailov K.V."/>
            <person name="Slusarev G.S."/>
            <person name="Nikitin M.A."/>
            <person name="Logacheva M.D."/>
            <person name="Penin A."/>
            <person name="Aleoshin V."/>
            <person name="Panchin Y.V."/>
        </authorList>
    </citation>
    <scope>NUCLEOTIDE SEQUENCE [LARGE SCALE GENOMIC DNA]</scope>
    <source>
        <strain evidence="1">Intl2013</strain>
        <tissue evidence="1">Whole animal</tissue>
    </source>
</reference>
<comment type="caution">
    <text evidence="1">The sequence shown here is derived from an EMBL/GenBank/DDBJ whole genome shotgun (WGS) entry which is preliminary data.</text>
</comment>
<keyword evidence="2" id="KW-1185">Reference proteome</keyword>
<organism evidence="1 2">
    <name type="scientific">Intoshia linei</name>
    <dbReference type="NCBI Taxonomy" id="1819745"/>
    <lineage>
        <taxon>Eukaryota</taxon>
        <taxon>Metazoa</taxon>
        <taxon>Spiralia</taxon>
        <taxon>Lophotrochozoa</taxon>
        <taxon>Mesozoa</taxon>
        <taxon>Orthonectida</taxon>
        <taxon>Rhopaluridae</taxon>
        <taxon>Intoshia</taxon>
    </lineage>
</organism>
<gene>
    <name evidence="1" type="ORF">A3Q56_01381</name>
</gene>
<name>A0A177BBR9_9BILA</name>
<protein>
    <submittedName>
        <fullName evidence="1">Uncharacterized protein</fullName>
    </submittedName>
</protein>
<dbReference type="AlphaFoldDB" id="A0A177BBR9"/>
<evidence type="ECO:0000313" key="2">
    <source>
        <dbReference type="Proteomes" id="UP000078046"/>
    </source>
</evidence>
<accession>A0A177BBR9</accession>
<evidence type="ECO:0000313" key="1">
    <source>
        <dbReference type="EMBL" id="OAF70874.1"/>
    </source>
</evidence>
<dbReference type="EMBL" id="LWCA01000103">
    <property type="protein sequence ID" value="OAF70874.1"/>
    <property type="molecule type" value="Genomic_DNA"/>
</dbReference>
<sequence length="51" mass="5852">MCDNTTITPKQCKPSKVAESIKFALETIYSTLCFPNQNRFDGSYNQIRSNF</sequence>
<dbReference type="Proteomes" id="UP000078046">
    <property type="component" value="Unassembled WGS sequence"/>
</dbReference>
<proteinExistence type="predicted"/>